<dbReference type="Proteomes" id="UP000049855">
    <property type="component" value="Unassembled WGS sequence"/>
</dbReference>
<organism evidence="1 2">
    <name type="scientific">Sporomusa ovata</name>
    <dbReference type="NCBI Taxonomy" id="2378"/>
    <lineage>
        <taxon>Bacteria</taxon>
        <taxon>Bacillati</taxon>
        <taxon>Bacillota</taxon>
        <taxon>Negativicutes</taxon>
        <taxon>Selenomonadales</taxon>
        <taxon>Sporomusaceae</taxon>
        <taxon>Sporomusa</taxon>
    </lineage>
</organism>
<sequence>MTLDCIPGNICCPDFGTVILDSLSSLVLPVFGVTGGGTLYPVDSSILINWDDVSSVGLTNGTCLTGDEA</sequence>
<evidence type="ECO:0000313" key="1">
    <source>
        <dbReference type="EMBL" id="CQR71127.1"/>
    </source>
</evidence>
<dbReference type="EMBL" id="CTRP01000003">
    <property type="protein sequence ID" value="CQR71127.1"/>
    <property type="molecule type" value="Genomic_DNA"/>
</dbReference>
<gene>
    <name evidence="1" type="ORF">SpAn4DRAFT_2105</name>
</gene>
<name>A0A0U1KUL8_9FIRM</name>
<protein>
    <submittedName>
        <fullName evidence="1">Uncharacterized protein</fullName>
    </submittedName>
</protein>
<reference evidence="2" key="1">
    <citation type="submission" date="2015-03" db="EMBL/GenBank/DDBJ databases">
        <authorList>
            <person name="Nijsse Bart"/>
        </authorList>
    </citation>
    <scope>NUCLEOTIDE SEQUENCE [LARGE SCALE GENOMIC DNA]</scope>
</reference>
<dbReference type="AlphaFoldDB" id="A0A0U1KUL8"/>
<keyword evidence="2" id="KW-1185">Reference proteome</keyword>
<proteinExistence type="predicted"/>
<evidence type="ECO:0000313" key="2">
    <source>
        <dbReference type="Proteomes" id="UP000049855"/>
    </source>
</evidence>
<accession>A0A0U1KUL8</accession>